<protein>
    <submittedName>
        <fullName evidence="2">Uncharacterized protein</fullName>
    </submittedName>
</protein>
<evidence type="ECO:0000256" key="1">
    <source>
        <dbReference type="SAM" id="MobiDB-lite"/>
    </source>
</evidence>
<comment type="caution">
    <text evidence="2">The sequence shown here is derived from an EMBL/GenBank/DDBJ whole genome shotgun (WGS) entry which is preliminary data.</text>
</comment>
<dbReference type="EMBL" id="VSRR010003155">
    <property type="protein sequence ID" value="MPC34902.1"/>
    <property type="molecule type" value="Genomic_DNA"/>
</dbReference>
<accession>A0A5B7EL08</accession>
<feature type="region of interest" description="Disordered" evidence="1">
    <location>
        <begin position="38"/>
        <end position="75"/>
    </location>
</feature>
<sequence length="103" mass="11948">MFLSHIFVTGFLRLFPNKLSTVFLQYAQQDFTNQLLPPAVLPGKRHSQHTRARTPSHHTWRSYASRQTRDSRVEDSNKYGLTAHPCQIKDSLLTCDRETFVNS</sequence>
<dbReference type="AlphaFoldDB" id="A0A5B7EL08"/>
<feature type="compositionally biased region" description="Basic residues" evidence="1">
    <location>
        <begin position="43"/>
        <end position="60"/>
    </location>
</feature>
<proteinExistence type="predicted"/>
<gene>
    <name evidence="2" type="ORF">E2C01_028305</name>
</gene>
<organism evidence="2 3">
    <name type="scientific">Portunus trituberculatus</name>
    <name type="common">Swimming crab</name>
    <name type="synonym">Neptunus trituberculatus</name>
    <dbReference type="NCBI Taxonomy" id="210409"/>
    <lineage>
        <taxon>Eukaryota</taxon>
        <taxon>Metazoa</taxon>
        <taxon>Ecdysozoa</taxon>
        <taxon>Arthropoda</taxon>
        <taxon>Crustacea</taxon>
        <taxon>Multicrustacea</taxon>
        <taxon>Malacostraca</taxon>
        <taxon>Eumalacostraca</taxon>
        <taxon>Eucarida</taxon>
        <taxon>Decapoda</taxon>
        <taxon>Pleocyemata</taxon>
        <taxon>Brachyura</taxon>
        <taxon>Eubrachyura</taxon>
        <taxon>Portunoidea</taxon>
        <taxon>Portunidae</taxon>
        <taxon>Portuninae</taxon>
        <taxon>Portunus</taxon>
    </lineage>
</organism>
<name>A0A5B7EL08_PORTR</name>
<reference evidence="2 3" key="1">
    <citation type="submission" date="2019-05" db="EMBL/GenBank/DDBJ databases">
        <title>Another draft genome of Portunus trituberculatus and its Hox gene families provides insights of decapod evolution.</title>
        <authorList>
            <person name="Jeong J.-H."/>
            <person name="Song I."/>
            <person name="Kim S."/>
            <person name="Choi T."/>
            <person name="Kim D."/>
            <person name="Ryu S."/>
            <person name="Kim W."/>
        </authorList>
    </citation>
    <scope>NUCLEOTIDE SEQUENCE [LARGE SCALE GENOMIC DNA]</scope>
    <source>
        <tissue evidence="2">Muscle</tissue>
    </source>
</reference>
<keyword evidence="3" id="KW-1185">Reference proteome</keyword>
<dbReference type="Proteomes" id="UP000324222">
    <property type="component" value="Unassembled WGS sequence"/>
</dbReference>
<evidence type="ECO:0000313" key="2">
    <source>
        <dbReference type="EMBL" id="MPC34902.1"/>
    </source>
</evidence>
<evidence type="ECO:0000313" key="3">
    <source>
        <dbReference type="Proteomes" id="UP000324222"/>
    </source>
</evidence>